<proteinExistence type="predicted"/>
<reference evidence="2" key="1">
    <citation type="journal article" date="2020" name="mSystems">
        <title>Genome- and Community-Level Interaction Insights into Carbon Utilization and Element Cycling Functions of Hydrothermarchaeota in Hydrothermal Sediment.</title>
        <authorList>
            <person name="Zhou Z."/>
            <person name="Liu Y."/>
            <person name="Xu W."/>
            <person name="Pan J."/>
            <person name="Luo Z.H."/>
            <person name="Li M."/>
        </authorList>
    </citation>
    <scope>NUCLEOTIDE SEQUENCE [LARGE SCALE GENOMIC DNA]</scope>
    <source>
        <strain evidence="2">HyVt-102</strain>
    </source>
</reference>
<gene>
    <name evidence="2" type="ORF">ENF18_02875</name>
</gene>
<feature type="chain" id="PRO_5028166230" description="Lipoprotein" evidence="1">
    <location>
        <begin position="22"/>
        <end position="199"/>
    </location>
</feature>
<accession>A0A7C0ZE14</accession>
<dbReference type="AlphaFoldDB" id="A0A7C0ZE14"/>
<organism evidence="2">
    <name type="scientific">candidate division WOR-3 bacterium</name>
    <dbReference type="NCBI Taxonomy" id="2052148"/>
    <lineage>
        <taxon>Bacteria</taxon>
        <taxon>Bacteria division WOR-3</taxon>
    </lineage>
</organism>
<comment type="caution">
    <text evidence="2">The sequence shown here is derived from an EMBL/GenBank/DDBJ whole genome shotgun (WGS) entry which is preliminary data.</text>
</comment>
<evidence type="ECO:0000256" key="1">
    <source>
        <dbReference type="SAM" id="SignalP"/>
    </source>
</evidence>
<evidence type="ECO:0008006" key="3">
    <source>
        <dbReference type="Google" id="ProtNLM"/>
    </source>
</evidence>
<name>A0A7C0ZE14_UNCW3</name>
<protein>
    <recommendedName>
        <fullName evidence="3">Lipoprotein</fullName>
    </recommendedName>
</protein>
<dbReference type="Proteomes" id="UP000885847">
    <property type="component" value="Unassembled WGS sequence"/>
</dbReference>
<dbReference type="EMBL" id="DQWE01000134">
    <property type="protein sequence ID" value="HDI82721.1"/>
    <property type="molecule type" value="Genomic_DNA"/>
</dbReference>
<sequence>MKRLIFALAVFLITGCSVNFSSTSDNISYNIGITGYGIPSVSTEFSLYGEGCACFDALPEDIHVDYAFVNLTLINSTSSEMDFELMISFTGLTGCGEDTIYYEYKTPLEEFSNKPSYLDSADDIFSGKIQPGDTIEVRRSSQALRQGIENGMVWIIVKNTSTVGTSGFSSMDKLSITFSVEVKGKMETSPLKGLERMVF</sequence>
<feature type="signal peptide" evidence="1">
    <location>
        <begin position="1"/>
        <end position="21"/>
    </location>
</feature>
<keyword evidence="1" id="KW-0732">Signal</keyword>
<dbReference type="PROSITE" id="PS51257">
    <property type="entry name" value="PROKAR_LIPOPROTEIN"/>
    <property type="match status" value="1"/>
</dbReference>
<evidence type="ECO:0000313" key="2">
    <source>
        <dbReference type="EMBL" id="HDI82721.1"/>
    </source>
</evidence>